<dbReference type="InterPro" id="IPR013663">
    <property type="entry name" value="Helicase_SWF/SNF/SWI_bac"/>
</dbReference>
<dbReference type="InterPro" id="IPR007527">
    <property type="entry name" value="Znf_SWIM"/>
</dbReference>
<dbReference type="RefSeq" id="WP_406789848.1">
    <property type="nucleotide sequence ID" value="NZ_JBJIAA010000027.1"/>
</dbReference>
<protein>
    <submittedName>
        <fullName evidence="6">SNF2-related protein</fullName>
    </submittedName>
</protein>
<dbReference type="InterPro" id="IPR001650">
    <property type="entry name" value="Helicase_C-like"/>
</dbReference>
<dbReference type="Gene3D" id="3.40.50.300">
    <property type="entry name" value="P-loop containing nucleotide triphosphate hydrolases"/>
    <property type="match status" value="1"/>
</dbReference>
<dbReference type="Gene3D" id="3.40.50.10810">
    <property type="entry name" value="Tandem AAA-ATPase domain"/>
    <property type="match status" value="1"/>
</dbReference>
<dbReference type="Pfam" id="PF08455">
    <property type="entry name" value="SNF2_assoc"/>
    <property type="match status" value="1"/>
</dbReference>
<evidence type="ECO:0000259" key="4">
    <source>
        <dbReference type="PROSITE" id="PS51192"/>
    </source>
</evidence>
<evidence type="ECO:0000313" key="7">
    <source>
        <dbReference type="Proteomes" id="UP001623592"/>
    </source>
</evidence>
<sequence>MNLEELEKIIFCSSSIVIRKYGKELFLNGAVSNIKGRKIDNIYHIYGDVINSTNFTHYKTHIKIDLSNQKLIGTNCSCDDFAENSIHGYNFMCPHLSATTYKFLDSIYKKSNMKKVSVTKNKKTHLNIDIKIISILNKDILNFKAEFKLEEKHKYLITNLKDFILNFKLEKPFSVSNQFIYNPLKFDIAPSDIKVLDFIKEHVHENTADSGRSLTIKAEKLREFLKCAENKKIQFKYNGLEYKVTVVRENLPVTFTLKTENDFLVLTTHKKLPIPLTEDKSVYFFNNKLYLPSKEQLLKYNPLYDKFKSKGKIVYNKTLKNYNALIFLLNKISNNITITEAVKSFASSTLNFKFLIYKIEENIYCKVYGNYNGVNINILDKSDSKINSIRNFNEETKLLMKLEYYNFIKHGEELIFNGSYEDFLSILAKKDQGIYKLGSINLGTGLSNLQIYSSADISINLYEENGEFNLDYGIGDIETSEFSNILKAYKANEKFYLNKDKKLIDLETPQIKEFITLIDFLSTDNNLSIEKDKTMFAAEAFEKLNIRNFKGKELLKSIENKLNNFNHDKISLPKDLKASLRDYQISGFNWFKNLSKLGLGGILADEMGLGKTVQTIAFIVSEPEKIFLIILPTSLLYNWKAEISKFAPILKVGIAHGTSFKYEKLHECDVILTTYGTLRNNIEKFKDIKFDYCIIDEAQNIKSPSAQITNSVKRINAKIKFALTGTPIENNLSELWSIFDFIMPGYLYSKDTFDKKLGSDFERNFESLKLLIKPFILRRTKKEVIKELPDKIEEKILVEMTPMQKLIYNSYIKTVRDKLKNSANKNTEIFSYLTKLRQICLDPSLVLTEYTGGSGKFKIVIELLEEQIASNNKVLLFSQFTSVLKKISELFKEKGIEYLYLDGSVPSKERINLTQKFNTLSKPIVFLISLKAGGTGLNLTAASSVIHFDPWWNPAVENQATDRAHRIGQKNVVHVIKLVARETIEEKIVLLQENKKELINNVISGNLKDSNALSKLSKEELLELFNR</sequence>
<dbReference type="PANTHER" id="PTHR10799">
    <property type="entry name" value="SNF2/RAD54 HELICASE FAMILY"/>
    <property type="match status" value="1"/>
</dbReference>
<dbReference type="InterPro" id="IPR049730">
    <property type="entry name" value="SNF2/RAD54-like_C"/>
</dbReference>
<evidence type="ECO:0000259" key="5">
    <source>
        <dbReference type="PROSITE" id="PS51194"/>
    </source>
</evidence>
<feature type="domain" description="SWIM-type" evidence="3">
    <location>
        <begin position="58"/>
        <end position="104"/>
    </location>
</feature>
<dbReference type="Pfam" id="PF00271">
    <property type="entry name" value="Helicase_C"/>
    <property type="match status" value="1"/>
</dbReference>
<dbReference type="InterPro" id="IPR038718">
    <property type="entry name" value="SNF2-like_sf"/>
</dbReference>
<dbReference type="CDD" id="cd18793">
    <property type="entry name" value="SF2_C_SNF"/>
    <property type="match status" value="1"/>
</dbReference>
<dbReference type="InterPro" id="IPR027417">
    <property type="entry name" value="P-loop_NTPase"/>
</dbReference>
<evidence type="ECO:0000256" key="2">
    <source>
        <dbReference type="PROSITE-ProRule" id="PRU00325"/>
    </source>
</evidence>
<evidence type="ECO:0000256" key="1">
    <source>
        <dbReference type="ARBA" id="ARBA00022801"/>
    </source>
</evidence>
<dbReference type="EMBL" id="JBJIAA010000027">
    <property type="protein sequence ID" value="MFL0253181.1"/>
    <property type="molecule type" value="Genomic_DNA"/>
</dbReference>
<evidence type="ECO:0000313" key="6">
    <source>
        <dbReference type="EMBL" id="MFL0253181.1"/>
    </source>
</evidence>
<reference evidence="6 7" key="1">
    <citation type="submission" date="2024-11" db="EMBL/GenBank/DDBJ databases">
        <authorList>
            <person name="Heng Y.C."/>
            <person name="Lim A.C.H."/>
            <person name="Lee J.K.Y."/>
            <person name="Kittelmann S."/>
        </authorList>
    </citation>
    <scope>NUCLEOTIDE SEQUENCE [LARGE SCALE GENOMIC DNA]</scope>
    <source>
        <strain evidence="6 7">WILCCON 0114</strain>
    </source>
</reference>
<dbReference type="Proteomes" id="UP001623592">
    <property type="component" value="Unassembled WGS sequence"/>
</dbReference>
<gene>
    <name evidence="6" type="ORF">ACJDT4_22505</name>
</gene>
<keyword evidence="2" id="KW-0863">Zinc-finger</keyword>
<proteinExistence type="predicted"/>
<accession>A0ABW8TLM2</accession>
<feature type="domain" description="Helicase ATP-binding" evidence="4">
    <location>
        <begin position="592"/>
        <end position="745"/>
    </location>
</feature>
<keyword evidence="1" id="KW-0378">Hydrolase</keyword>
<dbReference type="PROSITE" id="PS51194">
    <property type="entry name" value="HELICASE_CTER"/>
    <property type="match status" value="1"/>
</dbReference>
<dbReference type="InterPro" id="IPR014001">
    <property type="entry name" value="Helicase_ATP-bd"/>
</dbReference>
<dbReference type="Pfam" id="PF00176">
    <property type="entry name" value="SNF2-rel_dom"/>
    <property type="match status" value="1"/>
</dbReference>
<dbReference type="InterPro" id="IPR000330">
    <property type="entry name" value="SNF2_N"/>
</dbReference>
<keyword evidence="7" id="KW-1185">Reference proteome</keyword>
<keyword evidence="2" id="KW-0479">Metal-binding</keyword>
<evidence type="ECO:0000259" key="3">
    <source>
        <dbReference type="PROSITE" id="PS50966"/>
    </source>
</evidence>
<dbReference type="SMART" id="SM00490">
    <property type="entry name" value="HELICc"/>
    <property type="match status" value="1"/>
</dbReference>
<feature type="domain" description="Helicase C-terminal" evidence="5">
    <location>
        <begin position="856"/>
        <end position="1022"/>
    </location>
</feature>
<comment type="caution">
    <text evidence="6">The sequence shown here is derived from an EMBL/GenBank/DDBJ whole genome shotgun (WGS) entry which is preliminary data.</text>
</comment>
<dbReference type="SUPFAM" id="SSF52540">
    <property type="entry name" value="P-loop containing nucleoside triphosphate hydrolases"/>
    <property type="match status" value="2"/>
</dbReference>
<dbReference type="PROSITE" id="PS51192">
    <property type="entry name" value="HELICASE_ATP_BIND_1"/>
    <property type="match status" value="1"/>
</dbReference>
<organism evidence="6 7">
    <name type="scientific">Clostridium neuense</name>
    <dbReference type="NCBI Taxonomy" id="1728934"/>
    <lineage>
        <taxon>Bacteria</taxon>
        <taxon>Bacillati</taxon>
        <taxon>Bacillota</taxon>
        <taxon>Clostridia</taxon>
        <taxon>Eubacteriales</taxon>
        <taxon>Clostridiaceae</taxon>
        <taxon>Clostridium</taxon>
    </lineage>
</organism>
<keyword evidence="2" id="KW-0862">Zinc</keyword>
<dbReference type="SMART" id="SM00487">
    <property type="entry name" value="DEXDc"/>
    <property type="match status" value="1"/>
</dbReference>
<name>A0ABW8TLM2_9CLOT</name>
<dbReference type="PROSITE" id="PS50966">
    <property type="entry name" value="ZF_SWIM"/>
    <property type="match status" value="1"/>
</dbReference>
<dbReference type="CDD" id="cd18012">
    <property type="entry name" value="DEXQc_arch_SWI2_SNF2"/>
    <property type="match status" value="1"/>
</dbReference>